<evidence type="ECO:0000313" key="2">
    <source>
        <dbReference type="Proteomes" id="UP000191160"/>
    </source>
</evidence>
<name>A0A1T1GPV3_9GAMM</name>
<evidence type="ECO:0000313" key="1">
    <source>
        <dbReference type="EMBL" id="OOV79639.1"/>
    </source>
</evidence>
<dbReference type="AlphaFoldDB" id="A0A1T1GPV3"/>
<sequence>MIVIYSIILAFTTIYKMKIKIALLTLSLCLFSSTHAREQLPQGTKAEMKYLYQMINEITKGFKILNSIISDDDVIDISTPEKVKLACDFVQTTDRIIEMGENRLKENNGDTWFEFRTVEAFKSMSISMMIKIDDNKSYCPKLN</sequence>
<proteinExistence type="predicted"/>
<reference evidence="1 2" key="1">
    <citation type="submission" date="2017-02" db="EMBL/GenBank/DDBJ databases">
        <title>Acinetobacter sp. ANC 4945, whole genome shotgun sequencing project.</title>
        <authorList>
            <person name="Radolfova-Krizova L."/>
            <person name="Al Atrouni A."/>
            <person name="Nemec A."/>
        </authorList>
    </citation>
    <scope>NUCLEOTIDE SEQUENCE [LARGE SCALE GENOMIC DNA]</scope>
    <source>
        <strain evidence="1 2">ANC 4945</strain>
    </source>
</reference>
<accession>A0A1T1GPV3</accession>
<organism evidence="1 2">
    <name type="scientific">Acinetobacter amyesii</name>
    <dbReference type="NCBI Taxonomy" id="2942470"/>
    <lineage>
        <taxon>Bacteria</taxon>
        <taxon>Pseudomonadati</taxon>
        <taxon>Pseudomonadota</taxon>
        <taxon>Gammaproteobacteria</taxon>
        <taxon>Moraxellales</taxon>
        <taxon>Moraxellaceae</taxon>
        <taxon>Acinetobacter</taxon>
    </lineage>
</organism>
<dbReference type="EMBL" id="MVKX01000013">
    <property type="protein sequence ID" value="OOV79639.1"/>
    <property type="molecule type" value="Genomic_DNA"/>
</dbReference>
<protein>
    <submittedName>
        <fullName evidence="1">Uncharacterized protein</fullName>
    </submittedName>
</protein>
<gene>
    <name evidence="1" type="ORF">B1202_15900</name>
</gene>
<dbReference type="Proteomes" id="UP000191160">
    <property type="component" value="Unassembled WGS sequence"/>
</dbReference>
<comment type="caution">
    <text evidence="1">The sequence shown here is derived from an EMBL/GenBank/DDBJ whole genome shotgun (WGS) entry which is preliminary data.</text>
</comment>
<keyword evidence="2" id="KW-1185">Reference proteome</keyword>